<dbReference type="Proteomes" id="UP000826616">
    <property type="component" value="Chromosome"/>
</dbReference>
<reference evidence="3 4" key="1">
    <citation type="submission" date="2016-10" db="EMBL/GenBank/DDBJ databases">
        <authorList>
            <person name="de Groot N.N."/>
        </authorList>
    </citation>
    <scope>NUCLEOTIDE SEQUENCE [LARGE SCALE GENOMIC DNA]</scope>
    <source>
        <strain evidence="3 4">L 420-91</strain>
    </source>
</reference>
<evidence type="ECO:0000313" key="4">
    <source>
        <dbReference type="Proteomes" id="UP000198956"/>
    </source>
</evidence>
<proteinExistence type="predicted"/>
<reference evidence="2 5" key="2">
    <citation type="submission" date="2021-08" db="EMBL/GenBank/DDBJ databases">
        <title>Complete genome sequence of the strain Aneurinibacillus thermoaerophilus CCM 8960.</title>
        <authorList>
            <person name="Musilova J."/>
            <person name="Kourilova X."/>
            <person name="Pernicova I."/>
            <person name="Bezdicek M."/>
            <person name="Lengerova M."/>
            <person name="Obruca S."/>
            <person name="Sedlar K."/>
        </authorList>
    </citation>
    <scope>NUCLEOTIDE SEQUENCE [LARGE SCALE GENOMIC DNA]</scope>
    <source>
        <strain evidence="2 5">CCM 8960</strain>
    </source>
</reference>
<keyword evidence="5" id="KW-1185">Reference proteome</keyword>
<evidence type="ECO:0000259" key="1">
    <source>
        <dbReference type="Pfam" id="PF11127"/>
    </source>
</evidence>
<dbReference type="Proteomes" id="UP000198956">
    <property type="component" value="Unassembled WGS sequence"/>
</dbReference>
<dbReference type="OrthoDB" id="5405951at2"/>
<dbReference type="RefSeq" id="WP_057899947.1">
    <property type="nucleotide sequence ID" value="NZ_CP080764.1"/>
</dbReference>
<organism evidence="3 4">
    <name type="scientific">Aneurinibacillus thermoaerophilus</name>
    <dbReference type="NCBI Taxonomy" id="143495"/>
    <lineage>
        <taxon>Bacteria</taxon>
        <taxon>Bacillati</taxon>
        <taxon>Bacillota</taxon>
        <taxon>Bacilli</taxon>
        <taxon>Bacillales</taxon>
        <taxon>Paenibacillaceae</taxon>
        <taxon>Aneurinibacillus group</taxon>
        <taxon>Aneurinibacillus</taxon>
    </lineage>
</organism>
<accession>A0A1G8ARF0</accession>
<evidence type="ECO:0000313" key="2">
    <source>
        <dbReference type="EMBL" id="QYY43203.1"/>
    </source>
</evidence>
<name>A0A1G8ARF0_ANETH</name>
<dbReference type="AlphaFoldDB" id="A0A1G8ARF0"/>
<evidence type="ECO:0000313" key="3">
    <source>
        <dbReference type="EMBL" id="SDH23433.1"/>
    </source>
</evidence>
<dbReference type="GeneID" id="97140250"/>
<feature type="domain" description="Inner membrane protein YgaP-like transmembrane" evidence="1">
    <location>
        <begin position="1"/>
        <end position="66"/>
    </location>
</feature>
<protein>
    <submittedName>
        <fullName evidence="2">DUF2892 domain-containing protein</fullName>
    </submittedName>
</protein>
<evidence type="ECO:0000313" key="5">
    <source>
        <dbReference type="Proteomes" id="UP000826616"/>
    </source>
</evidence>
<dbReference type="EMBL" id="FNDE01000017">
    <property type="protein sequence ID" value="SDH23433.1"/>
    <property type="molecule type" value="Genomic_DNA"/>
</dbReference>
<dbReference type="Pfam" id="PF11127">
    <property type="entry name" value="YgaP-like_TM"/>
    <property type="match status" value="1"/>
</dbReference>
<dbReference type="EMBL" id="CP080764">
    <property type="protein sequence ID" value="QYY43203.1"/>
    <property type="molecule type" value="Genomic_DNA"/>
</dbReference>
<sequence>MKQNVGICDALIRITFGLMGLSYGIARLARYPYRTSTCVLIMLSALKVAEGITRFCPLLALLDISTINGENKRPYRIRSYPRCRR</sequence>
<gene>
    <name evidence="2" type="ORF">K3F53_02600</name>
    <name evidence="3" type="ORF">SAMN04489735_101764</name>
</gene>
<dbReference type="InterPro" id="IPR021309">
    <property type="entry name" value="YgaP-like_TM"/>
</dbReference>